<dbReference type="EMBL" id="JANPWB010000003">
    <property type="protein sequence ID" value="KAJ1200156.1"/>
    <property type="molecule type" value="Genomic_DNA"/>
</dbReference>
<evidence type="ECO:0000313" key="4">
    <source>
        <dbReference type="Proteomes" id="UP001066276"/>
    </source>
</evidence>
<feature type="compositionally biased region" description="Basic and acidic residues" evidence="2">
    <location>
        <begin position="1"/>
        <end position="17"/>
    </location>
</feature>
<feature type="region of interest" description="Disordered" evidence="2">
    <location>
        <begin position="1"/>
        <end position="67"/>
    </location>
</feature>
<sequence>MHFTSKEQKDNNHKEEGLGLNEQEGLAMGPEQQEDDKLPTGEEFPANIRSSVSSHSLSPEELEHRRTERKFRLQLAKIQMEEKLSLKEKRHALERRCKVLELKSKQT</sequence>
<accession>A0AAV7VIH5</accession>
<proteinExistence type="predicted"/>
<keyword evidence="1" id="KW-0175">Coiled coil</keyword>
<keyword evidence="4" id="KW-1185">Reference proteome</keyword>
<evidence type="ECO:0000256" key="2">
    <source>
        <dbReference type="SAM" id="MobiDB-lite"/>
    </source>
</evidence>
<dbReference type="Proteomes" id="UP001066276">
    <property type="component" value="Chromosome 2_1"/>
</dbReference>
<comment type="caution">
    <text evidence="3">The sequence shown here is derived from an EMBL/GenBank/DDBJ whole genome shotgun (WGS) entry which is preliminary data.</text>
</comment>
<protein>
    <submittedName>
        <fullName evidence="3">Uncharacterized protein</fullName>
    </submittedName>
</protein>
<name>A0AAV7VIH5_PLEWA</name>
<feature type="compositionally biased region" description="Low complexity" evidence="2">
    <location>
        <begin position="50"/>
        <end position="59"/>
    </location>
</feature>
<evidence type="ECO:0000313" key="3">
    <source>
        <dbReference type="EMBL" id="KAJ1200156.1"/>
    </source>
</evidence>
<feature type="coiled-coil region" evidence="1">
    <location>
        <begin position="76"/>
        <end position="103"/>
    </location>
</feature>
<evidence type="ECO:0000256" key="1">
    <source>
        <dbReference type="SAM" id="Coils"/>
    </source>
</evidence>
<dbReference type="AlphaFoldDB" id="A0AAV7VIH5"/>
<gene>
    <name evidence="3" type="ORF">NDU88_003983</name>
</gene>
<organism evidence="3 4">
    <name type="scientific">Pleurodeles waltl</name>
    <name type="common">Iberian ribbed newt</name>
    <dbReference type="NCBI Taxonomy" id="8319"/>
    <lineage>
        <taxon>Eukaryota</taxon>
        <taxon>Metazoa</taxon>
        <taxon>Chordata</taxon>
        <taxon>Craniata</taxon>
        <taxon>Vertebrata</taxon>
        <taxon>Euteleostomi</taxon>
        <taxon>Amphibia</taxon>
        <taxon>Batrachia</taxon>
        <taxon>Caudata</taxon>
        <taxon>Salamandroidea</taxon>
        <taxon>Salamandridae</taxon>
        <taxon>Pleurodelinae</taxon>
        <taxon>Pleurodeles</taxon>
    </lineage>
</organism>
<reference evidence="3" key="1">
    <citation type="journal article" date="2022" name="bioRxiv">
        <title>Sequencing and chromosome-scale assembly of the giantPleurodeles waltlgenome.</title>
        <authorList>
            <person name="Brown T."/>
            <person name="Elewa A."/>
            <person name="Iarovenko S."/>
            <person name="Subramanian E."/>
            <person name="Araus A.J."/>
            <person name="Petzold A."/>
            <person name="Susuki M."/>
            <person name="Suzuki K.-i.T."/>
            <person name="Hayashi T."/>
            <person name="Toyoda A."/>
            <person name="Oliveira C."/>
            <person name="Osipova E."/>
            <person name="Leigh N.D."/>
            <person name="Simon A."/>
            <person name="Yun M.H."/>
        </authorList>
    </citation>
    <scope>NUCLEOTIDE SEQUENCE</scope>
    <source>
        <strain evidence="3">20211129_DDA</strain>
        <tissue evidence="3">Liver</tissue>
    </source>
</reference>